<dbReference type="SUPFAM" id="SSF52172">
    <property type="entry name" value="CheY-like"/>
    <property type="match status" value="1"/>
</dbReference>
<dbReference type="InterPro" id="IPR039420">
    <property type="entry name" value="WalR-like"/>
</dbReference>
<dbReference type="PANTHER" id="PTHR48111">
    <property type="entry name" value="REGULATOR OF RPOS"/>
    <property type="match status" value="1"/>
</dbReference>
<dbReference type="Pfam" id="PF00072">
    <property type="entry name" value="Response_reg"/>
    <property type="match status" value="1"/>
</dbReference>
<dbReference type="Gene3D" id="3.40.50.2300">
    <property type="match status" value="1"/>
</dbReference>
<evidence type="ECO:0000256" key="5">
    <source>
        <dbReference type="ARBA" id="ARBA00023163"/>
    </source>
</evidence>
<dbReference type="PANTHER" id="PTHR48111:SF1">
    <property type="entry name" value="TWO-COMPONENT RESPONSE REGULATOR ORR33"/>
    <property type="match status" value="1"/>
</dbReference>
<dbReference type="GO" id="GO:0032993">
    <property type="term" value="C:protein-DNA complex"/>
    <property type="evidence" value="ECO:0007669"/>
    <property type="project" value="TreeGrafter"/>
</dbReference>
<dbReference type="GO" id="GO:0005829">
    <property type="term" value="C:cytosol"/>
    <property type="evidence" value="ECO:0007669"/>
    <property type="project" value="TreeGrafter"/>
</dbReference>
<evidence type="ECO:0000313" key="7">
    <source>
        <dbReference type="EMBL" id="GAH43346.1"/>
    </source>
</evidence>
<keyword evidence="1" id="KW-0597">Phosphoprotein</keyword>
<dbReference type="GO" id="GO:0000156">
    <property type="term" value="F:phosphorelay response regulator activity"/>
    <property type="evidence" value="ECO:0007669"/>
    <property type="project" value="TreeGrafter"/>
</dbReference>
<keyword evidence="3" id="KW-0805">Transcription regulation</keyword>
<evidence type="ECO:0000256" key="2">
    <source>
        <dbReference type="ARBA" id="ARBA00023012"/>
    </source>
</evidence>
<evidence type="ECO:0000256" key="4">
    <source>
        <dbReference type="ARBA" id="ARBA00023125"/>
    </source>
</evidence>
<keyword evidence="4" id="KW-0238">DNA-binding</keyword>
<dbReference type="InterPro" id="IPR011006">
    <property type="entry name" value="CheY-like_superfamily"/>
</dbReference>
<organism evidence="7">
    <name type="scientific">marine sediment metagenome</name>
    <dbReference type="NCBI Taxonomy" id="412755"/>
    <lineage>
        <taxon>unclassified sequences</taxon>
        <taxon>metagenomes</taxon>
        <taxon>ecological metagenomes</taxon>
    </lineage>
</organism>
<dbReference type="InterPro" id="IPR001789">
    <property type="entry name" value="Sig_transdc_resp-reg_receiver"/>
</dbReference>
<dbReference type="PROSITE" id="PS50110">
    <property type="entry name" value="RESPONSE_REGULATORY"/>
    <property type="match status" value="1"/>
</dbReference>
<gene>
    <name evidence="7" type="ORF">S03H2_16802</name>
</gene>
<protein>
    <recommendedName>
        <fullName evidence="6">Response regulatory domain-containing protein</fullName>
    </recommendedName>
</protein>
<keyword evidence="2" id="KW-0902">Two-component regulatory system</keyword>
<keyword evidence="5" id="KW-0804">Transcription</keyword>
<feature type="non-terminal residue" evidence="7">
    <location>
        <position position="194"/>
    </location>
</feature>
<evidence type="ECO:0000256" key="3">
    <source>
        <dbReference type="ARBA" id="ARBA00023015"/>
    </source>
</evidence>
<reference evidence="7" key="1">
    <citation type="journal article" date="2014" name="Front. Microbiol.">
        <title>High frequency of phylogenetically diverse reductive dehalogenase-homologous genes in deep subseafloor sedimentary metagenomes.</title>
        <authorList>
            <person name="Kawai M."/>
            <person name="Futagami T."/>
            <person name="Toyoda A."/>
            <person name="Takaki Y."/>
            <person name="Nishi S."/>
            <person name="Hori S."/>
            <person name="Arai W."/>
            <person name="Tsubouchi T."/>
            <person name="Morono Y."/>
            <person name="Uchiyama I."/>
            <person name="Ito T."/>
            <person name="Fujiyama A."/>
            <person name="Inagaki F."/>
            <person name="Takami H."/>
        </authorList>
    </citation>
    <scope>NUCLEOTIDE SEQUENCE</scope>
    <source>
        <strain evidence="7">Expedition CK06-06</strain>
    </source>
</reference>
<dbReference type="GO" id="GO:0006355">
    <property type="term" value="P:regulation of DNA-templated transcription"/>
    <property type="evidence" value="ECO:0007669"/>
    <property type="project" value="TreeGrafter"/>
</dbReference>
<dbReference type="GO" id="GO:0000976">
    <property type="term" value="F:transcription cis-regulatory region binding"/>
    <property type="evidence" value="ECO:0007669"/>
    <property type="project" value="TreeGrafter"/>
</dbReference>
<dbReference type="FunFam" id="3.40.50.2300:FF:000001">
    <property type="entry name" value="DNA-binding response regulator PhoB"/>
    <property type="match status" value="1"/>
</dbReference>
<dbReference type="EMBL" id="BARU01008608">
    <property type="protein sequence ID" value="GAH43346.1"/>
    <property type="molecule type" value="Genomic_DNA"/>
</dbReference>
<proteinExistence type="predicted"/>
<comment type="caution">
    <text evidence="7">The sequence shown here is derived from an EMBL/GenBank/DDBJ whole genome shotgun (WGS) entry which is preliminary data.</text>
</comment>
<sequence length="194" mass="21914">MKKHPLILVVDDDQEILDLVSSALELEGYDVATAIDGNSALALAEERRPDLVLLDIVMPKLDGFQVLRFMRQRFDFPIIMLTGKCEASVVRDAIDLGADDYVRKPFTVGELAARIKAKLRRSGFKRWDNLGAEKMIRTVIRCQSDMVIVFDDEGKQIPTYQGHYPEVREHILTDALPNAVFAHGFNSSGELRRI</sequence>
<name>X1FCH9_9ZZZZ</name>
<dbReference type="AlphaFoldDB" id="X1FCH9"/>
<feature type="domain" description="Response regulatory" evidence="6">
    <location>
        <begin position="6"/>
        <end position="119"/>
    </location>
</feature>
<evidence type="ECO:0000259" key="6">
    <source>
        <dbReference type="PROSITE" id="PS50110"/>
    </source>
</evidence>
<dbReference type="SMART" id="SM00448">
    <property type="entry name" value="REC"/>
    <property type="match status" value="1"/>
</dbReference>
<accession>X1FCH9</accession>
<evidence type="ECO:0000256" key="1">
    <source>
        <dbReference type="ARBA" id="ARBA00022553"/>
    </source>
</evidence>